<dbReference type="Pfam" id="PF17172">
    <property type="entry name" value="GST_N_4"/>
    <property type="match status" value="1"/>
</dbReference>
<organism evidence="4 5">
    <name type="scientific">Porites evermanni</name>
    <dbReference type="NCBI Taxonomy" id="104178"/>
    <lineage>
        <taxon>Eukaryota</taxon>
        <taxon>Metazoa</taxon>
        <taxon>Cnidaria</taxon>
        <taxon>Anthozoa</taxon>
        <taxon>Hexacorallia</taxon>
        <taxon>Scleractinia</taxon>
        <taxon>Fungiina</taxon>
        <taxon>Poritidae</taxon>
        <taxon>Porites</taxon>
    </lineage>
</organism>
<evidence type="ECO:0000259" key="3">
    <source>
        <dbReference type="Pfam" id="PF17172"/>
    </source>
</evidence>
<dbReference type="CDD" id="cd03193">
    <property type="entry name" value="GST_C_Metaxin"/>
    <property type="match status" value="1"/>
</dbReference>
<comment type="caution">
    <text evidence="4">The sequence shown here is derived from an EMBL/GenBank/DDBJ whole genome shotgun (WGS) entry which is preliminary data.</text>
</comment>
<dbReference type="SUPFAM" id="SSF47616">
    <property type="entry name" value="GST C-terminal domain-like"/>
    <property type="match status" value="1"/>
</dbReference>
<dbReference type="InterPro" id="IPR036249">
    <property type="entry name" value="Thioredoxin-like_sf"/>
</dbReference>
<dbReference type="InterPro" id="IPR036282">
    <property type="entry name" value="Glutathione-S-Trfase_C_sf"/>
</dbReference>
<evidence type="ECO:0008006" key="6">
    <source>
        <dbReference type="Google" id="ProtNLM"/>
    </source>
</evidence>
<evidence type="ECO:0000313" key="5">
    <source>
        <dbReference type="Proteomes" id="UP001159427"/>
    </source>
</evidence>
<dbReference type="Proteomes" id="UP001159427">
    <property type="component" value="Unassembled WGS sequence"/>
</dbReference>
<dbReference type="InterPro" id="IPR050931">
    <property type="entry name" value="Mito_Protein_Transport_Metaxin"/>
</dbReference>
<evidence type="ECO:0000313" key="4">
    <source>
        <dbReference type="EMBL" id="CAH3021182.1"/>
    </source>
</evidence>
<evidence type="ECO:0000259" key="2">
    <source>
        <dbReference type="Pfam" id="PF17171"/>
    </source>
</evidence>
<name>A0ABN8LV62_9CNID</name>
<protein>
    <recommendedName>
        <fullName evidence="6">Failed axon connections homolog</fullName>
    </recommendedName>
</protein>
<keyword evidence="5" id="KW-1185">Reference proteome</keyword>
<feature type="domain" description="Metaxin glutathione S-transferase" evidence="2">
    <location>
        <begin position="195"/>
        <end position="258"/>
    </location>
</feature>
<feature type="domain" description="Thioredoxin-like fold" evidence="3">
    <location>
        <begin position="52"/>
        <end position="145"/>
    </location>
</feature>
<dbReference type="EMBL" id="CALNXI010000172">
    <property type="protein sequence ID" value="CAH3021182.1"/>
    <property type="molecule type" value="Genomic_DNA"/>
</dbReference>
<reference evidence="4 5" key="1">
    <citation type="submission" date="2022-05" db="EMBL/GenBank/DDBJ databases">
        <authorList>
            <consortium name="Genoscope - CEA"/>
            <person name="William W."/>
        </authorList>
    </citation>
    <scope>NUCLEOTIDE SEQUENCE [LARGE SCALE GENOMIC DNA]</scope>
</reference>
<comment type="similarity">
    <text evidence="1">Belongs to the FAX family.</text>
</comment>
<proteinExistence type="inferred from homology"/>
<dbReference type="SFLD" id="SFLDG01180">
    <property type="entry name" value="SUF1"/>
    <property type="match status" value="1"/>
</dbReference>
<gene>
    <name evidence="4" type="ORF">PEVE_00010265</name>
</gene>
<dbReference type="Pfam" id="PF17171">
    <property type="entry name" value="GST_C_6"/>
    <property type="match status" value="1"/>
</dbReference>
<evidence type="ECO:0000256" key="1">
    <source>
        <dbReference type="ARBA" id="ARBA00006475"/>
    </source>
</evidence>
<dbReference type="InterPro" id="IPR040079">
    <property type="entry name" value="Glutathione_S-Trfase"/>
</dbReference>
<dbReference type="SUPFAM" id="SSF52833">
    <property type="entry name" value="Thioredoxin-like"/>
    <property type="match status" value="1"/>
</dbReference>
<sequence>METAIYICMAGTSIAFMYFFARLKTGETPVNSGTIILHQIPRDLFTTLSGSPPCLKLETFLRMTKIRHQNIYSVKTSKKGKYPWIEFNQKEIADSNFCIRFLQKEFHVDVDSHLKPAEKAIGHSIRTMLEENTYWALTYTCWLSDYGKEYRERALGRLFQPLKYLVLYRTQKKFKNMLWSHGMGRHTEQEIYEIAEKDLVAVSEILGPKKFLFGDKPCLADASLFAFIVGSAWEHPKSPFVEFIKSKAQNLQEHALRMKEMYYPDWDEMRAEKAKSCLPYLISGFSGAVHY</sequence>
<dbReference type="InterPro" id="IPR033468">
    <property type="entry name" value="Metaxin_GST"/>
</dbReference>
<dbReference type="PANTHER" id="PTHR12289">
    <property type="entry name" value="METAXIN RELATED"/>
    <property type="match status" value="1"/>
</dbReference>
<dbReference type="InterPro" id="IPR012336">
    <property type="entry name" value="Thioredoxin-like_fold"/>
</dbReference>
<dbReference type="InterPro" id="IPR026928">
    <property type="entry name" value="FAX/IsoI-like"/>
</dbReference>
<dbReference type="SFLD" id="SFLDS00019">
    <property type="entry name" value="Glutathione_Transferase_(cytos"/>
    <property type="match status" value="1"/>
</dbReference>
<accession>A0ABN8LV62</accession>
<dbReference type="Gene3D" id="1.20.1050.10">
    <property type="match status" value="1"/>
</dbReference>
<dbReference type="PANTHER" id="PTHR12289:SF41">
    <property type="entry name" value="FAILED AXON CONNECTIONS-RELATED"/>
    <property type="match status" value="1"/>
</dbReference>
<dbReference type="SFLD" id="SFLDG01200">
    <property type="entry name" value="SUF1.1"/>
    <property type="match status" value="1"/>
</dbReference>